<feature type="region of interest" description="Disordered" evidence="1">
    <location>
        <begin position="147"/>
        <end position="170"/>
    </location>
</feature>
<dbReference type="Proteomes" id="UP000510869">
    <property type="component" value="Chromosome"/>
</dbReference>
<dbReference type="GeneID" id="56142287"/>
<evidence type="ECO:0000313" key="5">
    <source>
        <dbReference type="Proteomes" id="UP000510869"/>
    </source>
</evidence>
<dbReference type="RefSeq" id="WP_180841912.1">
    <property type="nucleotide sequence ID" value="NZ_CP059154.1"/>
</dbReference>
<proteinExistence type="predicted"/>
<protein>
    <submittedName>
        <fullName evidence="4">SHOCT domain-containing protein</fullName>
    </submittedName>
</protein>
<evidence type="ECO:0000256" key="2">
    <source>
        <dbReference type="SAM" id="Phobius"/>
    </source>
</evidence>
<name>A0A7D6GQN0_9EURY</name>
<dbReference type="AlphaFoldDB" id="A0A7D6GQN0"/>
<dbReference type="OrthoDB" id="178074at2157"/>
<evidence type="ECO:0000313" key="4">
    <source>
        <dbReference type="EMBL" id="QLK26741.1"/>
    </source>
</evidence>
<feature type="domain" description="SHOCT" evidence="3">
    <location>
        <begin position="122"/>
        <end position="146"/>
    </location>
</feature>
<keyword evidence="5" id="KW-1185">Reference proteome</keyword>
<organism evidence="4 5">
    <name type="scientific">Natrinema zhouii</name>
    <dbReference type="NCBI Taxonomy" id="1710539"/>
    <lineage>
        <taxon>Archaea</taxon>
        <taxon>Methanobacteriati</taxon>
        <taxon>Methanobacteriota</taxon>
        <taxon>Stenosarchaea group</taxon>
        <taxon>Halobacteria</taxon>
        <taxon>Halobacteriales</taxon>
        <taxon>Natrialbaceae</taxon>
        <taxon>Natrinema</taxon>
    </lineage>
</organism>
<gene>
    <name evidence="4" type="ORF">HYG81_03740</name>
</gene>
<reference evidence="4 5" key="1">
    <citation type="submission" date="2020-07" db="EMBL/GenBank/DDBJ databases">
        <title>Natrinema (YPL30) sp. nov. and Haloterrigena xxxxxx (YPL8) sp. nov., isolated from a salt mine.</title>
        <authorList>
            <person name="Cui H."/>
        </authorList>
    </citation>
    <scope>NUCLEOTIDE SEQUENCE [LARGE SCALE GENOMIC DNA]</scope>
    <source>
        <strain evidence="4 5">YPL13</strain>
    </source>
</reference>
<keyword evidence="2" id="KW-0812">Transmembrane</keyword>
<evidence type="ECO:0000259" key="3">
    <source>
        <dbReference type="Pfam" id="PF09851"/>
    </source>
</evidence>
<dbReference type="Pfam" id="PF09851">
    <property type="entry name" value="SHOCT"/>
    <property type="match status" value="1"/>
</dbReference>
<dbReference type="EMBL" id="CP059154">
    <property type="protein sequence ID" value="QLK26741.1"/>
    <property type="molecule type" value="Genomic_DNA"/>
</dbReference>
<dbReference type="KEGG" id="nay:HYG81_03740"/>
<feature type="compositionally biased region" description="Polar residues" evidence="1">
    <location>
        <begin position="151"/>
        <end position="160"/>
    </location>
</feature>
<feature type="transmembrane region" description="Helical" evidence="2">
    <location>
        <begin position="56"/>
        <end position="79"/>
    </location>
</feature>
<dbReference type="InterPro" id="IPR018649">
    <property type="entry name" value="SHOCT"/>
</dbReference>
<sequence length="170" mass="18863">MVSRHWLYFGGFVITGILLVGVGLVGILDALSVLAEGVSYSEEFVLLAMLGEAAEWVVIGLALGLFAVVFLVAAVVSVLRSASLPRDDRLVSIVTWLERKYPLLRRFDVTERVEPTIEDRKRQLKERYVAGEISEEAFERELAQLMDDTSADSNSRSGNETAVEIEDQSQ</sequence>
<feature type="transmembrane region" description="Helical" evidence="2">
    <location>
        <begin position="7"/>
        <end position="28"/>
    </location>
</feature>
<accession>A0A7D6GQN0</accession>
<evidence type="ECO:0000256" key="1">
    <source>
        <dbReference type="SAM" id="MobiDB-lite"/>
    </source>
</evidence>
<keyword evidence="2" id="KW-0472">Membrane</keyword>
<keyword evidence="2" id="KW-1133">Transmembrane helix</keyword>